<proteinExistence type="predicted"/>
<evidence type="ECO:0000313" key="1">
    <source>
        <dbReference type="EMBL" id="GFG61373.1"/>
    </source>
</evidence>
<protein>
    <submittedName>
        <fullName evidence="1">Malonyl CoA-ACP transacylase</fullName>
    </submittedName>
</protein>
<dbReference type="RefSeq" id="WP_193491170.1">
    <property type="nucleotide sequence ID" value="NZ_BAAAMC010000035.1"/>
</dbReference>
<accession>A0A7I9WUM9</accession>
<dbReference type="InterPro" id="IPR055582">
    <property type="entry name" value="DUF7158"/>
</dbReference>
<comment type="caution">
    <text evidence="1">The sequence shown here is derived from an EMBL/GenBank/DDBJ whole genome shotgun (WGS) entry which is preliminary data.</text>
</comment>
<dbReference type="Pfam" id="PF23716">
    <property type="entry name" value="DUF7158"/>
    <property type="match status" value="1"/>
</dbReference>
<dbReference type="AlphaFoldDB" id="A0A7I9WUM9"/>
<organism evidence="1 2">
    <name type="scientific">Mycolicibacterium murale</name>
    <dbReference type="NCBI Taxonomy" id="182220"/>
    <lineage>
        <taxon>Bacteria</taxon>
        <taxon>Bacillati</taxon>
        <taxon>Actinomycetota</taxon>
        <taxon>Actinomycetes</taxon>
        <taxon>Mycobacteriales</taxon>
        <taxon>Mycobacteriaceae</taxon>
        <taxon>Mycolicibacterium</taxon>
    </lineage>
</organism>
<name>A0A7I9WUM9_9MYCO</name>
<keyword evidence="2" id="KW-1185">Reference proteome</keyword>
<reference evidence="1 2" key="1">
    <citation type="journal article" date="2019" name="Emerg. Microbes Infect.">
        <title>Comprehensive subspecies identification of 175 nontuberculous mycobacteria species based on 7547 genomic profiles.</title>
        <authorList>
            <person name="Matsumoto Y."/>
            <person name="Kinjo T."/>
            <person name="Motooka D."/>
            <person name="Nabeya D."/>
            <person name="Jung N."/>
            <person name="Uechi K."/>
            <person name="Horii T."/>
            <person name="Iida T."/>
            <person name="Fujita J."/>
            <person name="Nakamura S."/>
        </authorList>
    </citation>
    <scope>NUCLEOTIDE SEQUENCE [LARGE SCALE GENOMIC DNA]</scope>
    <source>
        <strain evidence="1 2">JCM 13392</strain>
    </source>
</reference>
<dbReference type="Proteomes" id="UP000465241">
    <property type="component" value="Unassembled WGS sequence"/>
</dbReference>
<dbReference type="EMBL" id="BLKT01000003">
    <property type="protein sequence ID" value="GFG61373.1"/>
    <property type="molecule type" value="Genomic_DNA"/>
</dbReference>
<evidence type="ECO:0000313" key="2">
    <source>
        <dbReference type="Proteomes" id="UP000465241"/>
    </source>
</evidence>
<sequence>MARPIQQMATVSVTVEDVDAREVQFRASTPGAALPLIGTPQWRQLRQWLMRLILTERVLRSEAVRLGVYADDAPALADVLPDGTARFEVGSIAAAALADPLARAVFAFVTEDVDVSEMEVAAYHDRNPRRFAASCVDGRRGGTPSLDAVRPAIAAHLRGTARRRAFRQWLETRSAELLQTGVRHVGDPRRPRRR</sequence>
<gene>
    <name evidence="1" type="primary">fabD2</name>
    <name evidence="1" type="ORF">MMUR_55090</name>
</gene>